<dbReference type="Proteomes" id="UP001206925">
    <property type="component" value="Unassembled WGS sequence"/>
</dbReference>
<dbReference type="EMBL" id="JAMZMK010007405">
    <property type="protein sequence ID" value="KAI7744934.1"/>
    <property type="molecule type" value="Genomic_DNA"/>
</dbReference>
<evidence type="ECO:0000313" key="2">
    <source>
        <dbReference type="Proteomes" id="UP001206925"/>
    </source>
</evidence>
<sequence length="70" mass="7967">MRELIYSKKAPQQWSHEVLSSSTKDLLHHFGLFGVIETLATIFKTGSHEVLLDILPVFLNDTSVFKNQPL</sequence>
<accession>A0AAD5CQH9</accession>
<organism evidence="1 2">
    <name type="scientific">Ambrosia artemisiifolia</name>
    <name type="common">Common ragweed</name>
    <dbReference type="NCBI Taxonomy" id="4212"/>
    <lineage>
        <taxon>Eukaryota</taxon>
        <taxon>Viridiplantae</taxon>
        <taxon>Streptophyta</taxon>
        <taxon>Embryophyta</taxon>
        <taxon>Tracheophyta</taxon>
        <taxon>Spermatophyta</taxon>
        <taxon>Magnoliopsida</taxon>
        <taxon>eudicotyledons</taxon>
        <taxon>Gunneridae</taxon>
        <taxon>Pentapetalae</taxon>
        <taxon>asterids</taxon>
        <taxon>campanulids</taxon>
        <taxon>Asterales</taxon>
        <taxon>Asteraceae</taxon>
        <taxon>Asteroideae</taxon>
        <taxon>Heliantheae alliance</taxon>
        <taxon>Heliantheae</taxon>
        <taxon>Ambrosia</taxon>
    </lineage>
</organism>
<name>A0AAD5CQH9_AMBAR</name>
<dbReference type="AlphaFoldDB" id="A0AAD5CQH9"/>
<comment type="caution">
    <text evidence="1">The sequence shown here is derived from an EMBL/GenBank/DDBJ whole genome shotgun (WGS) entry which is preliminary data.</text>
</comment>
<protein>
    <submittedName>
        <fullName evidence="1">Uncharacterized protein</fullName>
    </submittedName>
</protein>
<gene>
    <name evidence="1" type="ORF">M8C21_016833</name>
</gene>
<reference evidence="1" key="1">
    <citation type="submission" date="2022-06" db="EMBL/GenBank/DDBJ databases">
        <title>Uncovering the hologenomic basis of an extraordinary plant invasion.</title>
        <authorList>
            <person name="Bieker V.C."/>
            <person name="Martin M.D."/>
            <person name="Gilbert T."/>
            <person name="Hodgins K."/>
            <person name="Battlay P."/>
            <person name="Petersen B."/>
            <person name="Wilson J."/>
        </authorList>
    </citation>
    <scope>NUCLEOTIDE SEQUENCE</scope>
    <source>
        <strain evidence="1">AA19_3_7</strain>
        <tissue evidence="1">Leaf</tissue>
    </source>
</reference>
<evidence type="ECO:0000313" key="1">
    <source>
        <dbReference type="EMBL" id="KAI7744934.1"/>
    </source>
</evidence>
<keyword evidence="2" id="KW-1185">Reference proteome</keyword>
<proteinExistence type="predicted"/>